<feature type="domain" description="Beta-lactamase class A catalytic" evidence="7">
    <location>
        <begin position="52"/>
        <end position="266"/>
    </location>
</feature>
<name>A0AAJ1TUA2_9HYPH</name>
<dbReference type="InterPro" id="IPR045155">
    <property type="entry name" value="Beta-lactam_cat"/>
</dbReference>
<evidence type="ECO:0000256" key="6">
    <source>
        <dbReference type="RuleBase" id="RU361140"/>
    </source>
</evidence>
<keyword evidence="4 6" id="KW-0378">Hydrolase</keyword>
<comment type="catalytic activity">
    <reaction evidence="1 6">
        <text>a beta-lactam + H2O = a substituted beta-amino acid</text>
        <dbReference type="Rhea" id="RHEA:20401"/>
        <dbReference type="ChEBI" id="CHEBI:15377"/>
        <dbReference type="ChEBI" id="CHEBI:35627"/>
        <dbReference type="ChEBI" id="CHEBI:140347"/>
        <dbReference type="EC" id="3.5.2.6"/>
    </reaction>
</comment>
<comment type="caution">
    <text evidence="8">The sequence shown here is derived from an EMBL/GenBank/DDBJ whole genome shotgun (WGS) entry which is preliminary data.</text>
</comment>
<dbReference type="EC" id="3.5.2.6" evidence="3 6"/>
<evidence type="ECO:0000256" key="1">
    <source>
        <dbReference type="ARBA" id="ARBA00001526"/>
    </source>
</evidence>
<evidence type="ECO:0000259" key="7">
    <source>
        <dbReference type="Pfam" id="PF13354"/>
    </source>
</evidence>
<dbReference type="AlphaFoldDB" id="A0AAJ1TUA2"/>
<evidence type="ECO:0000256" key="5">
    <source>
        <dbReference type="ARBA" id="ARBA00023251"/>
    </source>
</evidence>
<sequence length="295" mass="30858">MTSWTRRAACLGALTAPLILRRGHAQAEAIESALAAIEKRLGGRLGVSAGTQERVFLRHRADELFPMCSTFKVLAAACVLARVDAGTESLDRLVTYGNDVLLSYAPVIRKGLEAGGGTGHMTVADLCAAALEWSDNSAANLLLAALGGPQALTLWLRGIGDTVTRLDRNEPTLNTALQGDPRDTTSPEAMRATLARLLLGPSLSAASRARLEAWMVASQTGFKRLRAGLPPDWTVGDKTGTGDHGTVNDVAILRPPGRAPILACVYVTGAQAPTEVVEAAHAEIGRLVAARAGAA</sequence>
<dbReference type="EMBL" id="JAUSWL010000006">
    <property type="protein sequence ID" value="MDQ0544821.1"/>
    <property type="molecule type" value="Genomic_DNA"/>
</dbReference>
<dbReference type="PRINTS" id="PR00118">
    <property type="entry name" value="BLACTAMASEA"/>
</dbReference>
<comment type="similarity">
    <text evidence="2 6">Belongs to the class-A beta-lactamase family.</text>
</comment>
<evidence type="ECO:0000256" key="2">
    <source>
        <dbReference type="ARBA" id="ARBA00009009"/>
    </source>
</evidence>
<dbReference type="InterPro" id="IPR012338">
    <property type="entry name" value="Beta-lactam/transpept-like"/>
</dbReference>
<gene>
    <name evidence="8" type="ORF">QO001_003757</name>
</gene>
<dbReference type="Proteomes" id="UP001223420">
    <property type="component" value="Unassembled WGS sequence"/>
</dbReference>
<organism evidence="8 9">
    <name type="scientific">Methylobacterium brachiatum</name>
    <dbReference type="NCBI Taxonomy" id="269660"/>
    <lineage>
        <taxon>Bacteria</taxon>
        <taxon>Pseudomonadati</taxon>
        <taxon>Pseudomonadota</taxon>
        <taxon>Alphaproteobacteria</taxon>
        <taxon>Hyphomicrobiales</taxon>
        <taxon>Methylobacteriaceae</taxon>
        <taxon>Methylobacterium</taxon>
    </lineage>
</organism>
<accession>A0AAJ1TUA2</accession>
<dbReference type="RefSeq" id="WP_230365491.1">
    <property type="nucleotide sequence ID" value="NZ_JAJALK010000002.1"/>
</dbReference>
<dbReference type="PROSITE" id="PS00146">
    <property type="entry name" value="BETA_LACTAMASE_A"/>
    <property type="match status" value="1"/>
</dbReference>
<dbReference type="Gene3D" id="3.40.710.10">
    <property type="entry name" value="DD-peptidase/beta-lactamase superfamily"/>
    <property type="match status" value="1"/>
</dbReference>
<reference evidence="8" key="1">
    <citation type="submission" date="2023-07" db="EMBL/GenBank/DDBJ databases">
        <title>Genomic Encyclopedia of Type Strains, Phase IV (KMG-IV): sequencing the most valuable type-strain genomes for metagenomic binning, comparative biology and taxonomic classification.</title>
        <authorList>
            <person name="Goeker M."/>
        </authorList>
    </citation>
    <scope>NUCLEOTIDE SEQUENCE</scope>
    <source>
        <strain evidence="8">DSM 19569</strain>
    </source>
</reference>
<dbReference type="GO" id="GO:0046677">
    <property type="term" value="P:response to antibiotic"/>
    <property type="evidence" value="ECO:0007669"/>
    <property type="project" value="UniProtKB-UniRule"/>
</dbReference>
<evidence type="ECO:0000256" key="4">
    <source>
        <dbReference type="ARBA" id="ARBA00022801"/>
    </source>
</evidence>
<protein>
    <recommendedName>
        <fullName evidence="3 6">Beta-lactamase</fullName>
        <ecNumber evidence="3 6">3.5.2.6</ecNumber>
    </recommendedName>
</protein>
<keyword evidence="5 6" id="KW-0046">Antibiotic resistance</keyword>
<dbReference type="NCBIfam" id="NF033103">
    <property type="entry name" value="bla_class_A"/>
    <property type="match status" value="1"/>
</dbReference>
<proteinExistence type="inferred from homology"/>
<dbReference type="Pfam" id="PF13354">
    <property type="entry name" value="Beta-lactamase2"/>
    <property type="match status" value="1"/>
</dbReference>
<dbReference type="GO" id="GO:0030655">
    <property type="term" value="P:beta-lactam antibiotic catabolic process"/>
    <property type="evidence" value="ECO:0007669"/>
    <property type="project" value="InterPro"/>
</dbReference>
<evidence type="ECO:0000313" key="9">
    <source>
        <dbReference type="Proteomes" id="UP001223420"/>
    </source>
</evidence>
<dbReference type="InterPro" id="IPR000871">
    <property type="entry name" value="Beta-lactam_class-A"/>
</dbReference>
<dbReference type="InterPro" id="IPR023650">
    <property type="entry name" value="Beta-lactam_class-A_AS"/>
</dbReference>
<dbReference type="PANTHER" id="PTHR35333">
    <property type="entry name" value="BETA-LACTAMASE"/>
    <property type="match status" value="1"/>
</dbReference>
<dbReference type="PANTHER" id="PTHR35333:SF3">
    <property type="entry name" value="BETA-LACTAMASE-TYPE TRANSPEPTIDASE FOLD CONTAINING PROTEIN"/>
    <property type="match status" value="1"/>
</dbReference>
<evidence type="ECO:0000256" key="3">
    <source>
        <dbReference type="ARBA" id="ARBA00012865"/>
    </source>
</evidence>
<evidence type="ECO:0000313" key="8">
    <source>
        <dbReference type="EMBL" id="MDQ0544821.1"/>
    </source>
</evidence>
<dbReference type="GO" id="GO:0008800">
    <property type="term" value="F:beta-lactamase activity"/>
    <property type="evidence" value="ECO:0007669"/>
    <property type="project" value="UniProtKB-UniRule"/>
</dbReference>
<dbReference type="SUPFAM" id="SSF56601">
    <property type="entry name" value="beta-lactamase/transpeptidase-like"/>
    <property type="match status" value="1"/>
</dbReference>